<comment type="caution">
    <text evidence="1">The sequence shown here is derived from an EMBL/GenBank/DDBJ whole genome shotgun (WGS) entry which is preliminary data.</text>
</comment>
<protein>
    <submittedName>
        <fullName evidence="1">Uncharacterized protein</fullName>
    </submittedName>
</protein>
<reference evidence="1 2" key="1">
    <citation type="journal article" date="2017" name="Chemistry">
        <title>Isolation, Biosynthesis and Chemical Modifications of Rubterolones A-F: Rare Tropolone Alkaloids from Actinomadura sp. 5-2.</title>
        <authorList>
            <person name="Guo H."/>
            <person name="Benndorf R."/>
            <person name="Leichnitz D."/>
            <person name="Klassen J.L."/>
            <person name="Vollmers J."/>
            <person name="Gorls H."/>
            <person name="Steinacker M."/>
            <person name="Weigel C."/>
            <person name="Dahse H.M."/>
            <person name="Kaster A.K."/>
            <person name="de Beer Z.W."/>
            <person name="Poulsen M."/>
            <person name="Beemelmanns C."/>
        </authorList>
    </citation>
    <scope>NUCLEOTIDE SEQUENCE [LARGE SCALE GENOMIC DNA]</scope>
    <source>
        <strain evidence="1 2">5-2</strain>
    </source>
</reference>
<proteinExistence type="predicted"/>
<dbReference type="EMBL" id="MTBP01000001">
    <property type="protein sequence ID" value="POM26785.1"/>
    <property type="molecule type" value="Genomic_DNA"/>
</dbReference>
<keyword evidence="2" id="KW-1185">Reference proteome</keyword>
<dbReference type="AlphaFoldDB" id="A0A2P4UP10"/>
<sequence length="98" mass="10370">MDPSALRAAGRSADGAVAHLRQGGKAFAAETDRAAGALGAGWQTAAAMKEVSAAWLLALRRMADEVEYLGGAVQKCATNRQWADEEIKNQISRIRTGK</sequence>
<gene>
    <name evidence="1" type="ORF">BTM25_11930</name>
</gene>
<evidence type="ECO:0000313" key="2">
    <source>
        <dbReference type="Proteomes" id="UP000242367"/>
    </source>
</evidence>
<accession>A0A2P4UP10</accession>
<organism evidence="1 2">
    <name type="scientific">Actinomadura rubteroloni</name>
    <dbReference type="NCBI Taxonomy" id="1926885"/>
    <lineage>
        <taxon>Bacteria</taxon>
        <taxon>Bacillati</taxon>
        <taxon>Actinomycetota</taxon>
        <taxon>Actinomycetes</taxon>
        <taxon>Streptosporangiales</taxon>
        <taxon>Thermomonosporaceae</taxon>
        <taxon>Actinomadura</taxon>
    </lineage>
</organism>
<dbReference type="Proteomes" id="UP000242367">
    <property type="component" value="Unassembled WGS sequence"/>
</dbReference>
<name>A0A2P4UP10_9ACTN</name>
<evidence type="ECO:0000313" key="1">
    <source>
        <dbReference type="EMBL" id="POM26785.1"/>
    </source>
</evidence>